<proteinExistence type="predicted"/>
<name>G7WR97_METH6</name>
<sequence>MCSVIWDKSSRDTYICYYHRFHFMAANQIYTYALIKALQQSGGDYVGSFTTYVIKCLKKDEYMSTVSIQKQIQDEFKFKIPIRIIEIILRKAERDGYVEFTEDEIGMGLYRLTEEGMQFPIIFNNQKEVKKEVDALVEDLTKYIKYNSDLDAKEEEIYQSLLAFIGKNVDPIINYIEDPSKIDTKKPCTEEWCYCQLDHTVEKLICDYIRLSNKGVEAHRETLRKMILGAIISLSFEDKVSNKSDSEFANTTLYLDTNVLFSLLGLHYEEFDKPLQELFALIKQNKFKIKTFKFTVNEARRFLLKCASSPDIYHKPIKVNSICAYLKKEKDMPSQEILELASTLESKIESIGIEIESKYHNIDIPNYVPNDVELENDLQIYKKYQPDNARKHDIAAIEIIKEIRVQDKIFNIADSKAMFLTVDGVLSRFNYERDHQDGSIPEVIMDRLLVNTLWLKDPNIYIPIELLIATCCRDVFIKRNVWRKFSKVVRELNDSKELDKHDFLTLYHLKYAETILCGLDEKDTDMITDEFIKEKLKNADKYFTDRTGKNIRQFVTKGIQKIKRLIFAIATIAIITLIALLIINNSNILYAYIIGIMWIVILLILLEFGPSKILWEKIEIDLIKSLDNLYPKVAEEE</sequence>
<organism evidence="2 3">
    <name type="scientific">Methanothrix harundinacea (strain 6Ac)</name>
    <name type="common">Methanosaeta harundinacea</name>
    <dbReference type="NCBI Taxonomy" id="1110509"/>
    <lineage>
        <taxon>Archaea</taxon>
        <taxon>Methanobacteriati</taxon>
        <taxon>Methanobacteriota</taxon>
        <taxon>Stenosarchaea group</taxon>
        <taxon>Methanomicrobia</taxon>
        <taxon>Methanotrichales</taxon>
        <taxon>Methanotrichaceae</taxon>
        <taxon>Methanothrix</taxon>
    </lineage>
</organism>
<feature type="transmembrane region" description="Helical" evidence="1">
    <location>
        <begin position="589"/>
        <end position="608"/>
    </location>
</feature>
<keyword evidence="3" id="KW-1185">Reference proteome</keyword>
<evidence type="ECO:0000313" key="2">
    <source>
        <dbReference type="EMBL" id="AET65558.1"/>
    </source>
</evidence>
<feature type="transmembrane region" description="Helical" evidence="1">
    <location>
        <begin position="565"/>
        <end position="583"/>
    </location>
</feature>
<protein>
    <submittedName>
        <fullName evidence="2">Uncharacterized protein</fullName>
    </submittedName>
</protein>
<accession>G7WR97</accession>
<evidence type="ECO:0000256" key="1">
    <source>
        <dbReference type="SAM" id="Phobius"/>
    </source>
</evidence>
<dbReference type="AlphaFoldDB" id="G7WR97"/>
<reference evidence="2 3" key="1">
    <citation type="journal article" date="2012" name="PLoS ONE">
        <title>The genome characteristics and predicted function of methyl-group oxidation pathway in the obligate aceticlastic methanogens, Methanosaeta spp.</title>
        <authorList>
            <person name="Zhu J."/>
            <person name="Zheng H."/>
            <person name="Ai G."/>
            <person name="Zhang G."/>
            <person name="Liu D."/>
            <person name="Liu X."/>
            <person name="Dong X."/>
        </authorList>
    </citation>
    <scope>NUCLEOTIDE SEQUENCE [LARGE SCALE GENOMIC DNA]</scope>
    <source>
        <strain evidence="2 3">6Ac</strain>
    </source>
</reference>
<dbReference type="HOGENOM" id="CLU_429393_0_0_2"/>
<gene>
    <name evidence="2" type="ordered locus">Mhar_2206</name>
</gene>
<dbReference type="KEGG" id="mhi:Mhar_2206"/>
<evidence type="ECO:0000313" key="3">
    <source>
        <dbReference type="Proteomes" id="UP000005877"/>
    </source>
</evidence>
<dbReference type="PATRIC" id="fig|1110509.7.peg.2444"/>
<keyword evidence="1" id="KW-1133">Transmembrane helix</keyword>
<keyword evidence="1" id="KW-0472">Membrane</keyword>
<keyword evidence="1" id="KW-0812">Transmembrane</keyword>
<dbReference type="EMBL" id="CP003117">
    <property type="protein sequence ID" value="AET65558.1"/>
    <property type="molecule type" value="Genomic_DNA"/>
</dbReference>
<dbReference type="Proteomes" id="UP000005877">
    <property type="component" value="Chromosome"/>
</dbReference>